<protein>
    <recommendedName>
        <fullName evidence="2">Serine hydrolase domain-containing protein</fullName>
    </recommendedName>
</protein>
<dbReference type="PANTHER" id="PTHR48070">
    <property type="entry name" value="ESTERASE OVCA2"/>
    <property type="match status" value="1"/>
</dbReference>
<feature type="domain" description="Serine hydrolase" evidence="2">
    <location>
        <begin position="2"/>
        <end position="181"/>
    </location>
</feature>
<reference evidence="3 4" key="1">
    <citation type="submission" date="2016-07" db="EMBL/GenBank/DDBJ databases">
        <title>Pervasive Adenine N6-methylation of Active Genes in Fungi.</title>
        <authorList>
            <consortium name="DOE Joint Genome Institute"/>
            <person name="Mondo S.J."/>
            <person name="Dannebaum R.O."/>
            <person name="Kuo R.C."/>
            <person name="Labutti K."/>
            <person name="Haridas S."/>
            <person name="Kuo A."/>
            <person name="Salamov A."/>
            <person name="Ahrendt S.R."/>
            <person name="Lipzen A."/>
            <person name="Sullivan W."/>
            <person name="Andreopoulos W.B."/>
            <person name="Clum A."/>
            <person name="Lindquist E."/>
            <person name="Daum C."/>
            <person name="Ramamoorthy G.K."/>
            <person name="Gryganskyi A."/>
            <person name="Culley D."/>
            <person name="Magnuson J.K."/>
            <person name="James T.Y."/>
            <person name="O'Malley M.A."/>
            <person name="Stajich J.E."/>
            <person name="Spatafora J.W."/>
            <person name="Visel A."/>
            <person name="Grigoriev I.V."/>
        </authorList>
    </citation>
    <scope>NUCLEOTIDE SEQUENCE [LARGE SCALE GENOMIC DNA]</scope>
    <source>
        <strain evidence="3 4">CBS 931.73</strain>
    </source>
</reference>
<sequence length="206" mass="22871">MQRILCLHGFTQNAEFLSATSKVFQQTIKPLAELVFLDAPHRIEASADPRNQGEARAWWRSVEDGAKYVGYENSLELVRDTLQTKGPFHGILGFSQGACFTSLLIKDIQKNPLTNADLRYVITCGGFKSRCPDLVTEPASLKIPSLHLLGQRDKIMRHERSQLLADCFVEPKVVMHPGGHACQGMNPPSRNVWISSDSTSEPPVVS</sequence>
<evidence type="ECO:0000256" key="1">
    <source>
        <dbReference type="ARBA" id="ARBA00022801"/>
    </source>
</evidence>
<dbReference type="SUPFAM" id="SSF53474">
    <property type="entry name" value="alpha/beta-Hydrolases"/>
    <property type="match status" value="1"/>
</dbReference>
<dbReference type="InterPro" id="IPR005645">
    <property type="entry name" value="FSH-like_dom"/>
</dbReference>
<dbReference type="Pfam" id="PF03959">
    <property type="entry name" value="FSH1"/>
    <property type="match status" value="1"/>
</dbReference>
<comment type="caution">
    <text evidence="3">The sequence shown here is derived from an EMBL/GenBank/DDBJ whole genome shotgun (WGS) entry which is preliminary data.</text>
</comment>
<dbReference type="GO" id="GO:0005737">
    <property type="term" value="C:cytoplasm"/>
    <property type="evidence" value="ECO:0007669"/>
    <property type="project" value="TreeGrafter"/>
</dbReference>
<dbReference type="InterPro" id="IPR050593">
    <property type="entry name" value="LovG"/>
</dbReference>
<dbReference type="InterPro" id="IPR029058">
    <property type="entry name" value="AB_hydrolase_fold"/>
</dbReference>
<proteinExistence type="predicted"/>
<accession>A0A1Y1Y8X1</accession>
<organism evidence="3 4">
    <name type="scientific">Basidiobolus meristosporus CBS 931.73</name>
    <dbReference type="NCBI Taxonomy" id="1314790"/>
    <lineage>
        <taxon>Eukaryota</taxon>
        <taxon>Fungi</taxon>
        <taxon>Fungi incertae sedis</taxon>
        <taxon>Zoopagomycota</taxon>
        <taxon>Entomophthoromycotina</taxon>
        <taxon>Basidiobolomycetes</taxon>
        <taxon>Basidiobolales</taxon>
        <taxon>Basidiobolaceae</taxon>
        <taxon>Basidiobolus</taxon>
    </lineage>
</organism>
<dbReference type="STRING" id="1314790.A0A1Y1Y8X1"/>
<dbReference type="GO" id="GO:0005634">
    <property type="term" value="C:nucleus"/>
    <property type="evidence" value="ECO:0007669"/>
    <property type="project" value="TreeGrafter"/>
</dbReference>
<dbReference type="EMBL" id="MCFE01000203">
    <property type="protein sequence ID" value="ORX94480.1"/>
    <property type="molecule type" value="Genomic_DNA"/>
</dbReference>
<dbReference type="AlphaFoldDB" id="A0A1Y1Y8X1"/>
<keyword evidence="1" id="KW-0378">Hydrolase</keyword>
<evidence type="ECO:0000259" key="2">
    <source>
        <dbReference type="Pfam" id="PF03959"/>
    </source>
</evidence>
<evidence type="ECO:0000313" key="4">
    <source>
        <dbReference type="Proteomes" id="UP000193498"/>
    </source>
</evidence>
<dbReference type="GO" id="GO:0016787">
    <property type="term" value="F:hydrolase activity"/>
    <property type="evidence" value="ECO:0007669"/>
    <property type="project" value="UniProtKB-KW"/>
</dbReference>
<dbReference type="Gene3D" id="3.40.50.1820">
    <property type="entry name" value="alpha/beta hydrolase"/>
    <property type="match status" value="1"/>
</dbReference>
<evidence type="ECO:0000313" key="3">
    <source>
        <dbReference type="EMBL" id="ORX94480.1"/>
    </source>
</evidence>
<dbReference type="PANTHER" id="PTHR48070:SF6">
    <property type="entry name" value="ESTERASE OVCA2"/>
    <property type="match status" value="1"/>
</dbReference>
<feature type="non-terminal residue" evidence="3">
    <location>
        <position position="206"/>
    </location>
</feature>
<dbReference type="OrthoDB" id="414698at2759"/>
<dbReference type="Proteomes" id="UP000193498">
    <property type="component" value="Unassembled WGS sequence"/>
</dbReference>
<keyword evidence="4" id="KW-1185">Reference proteome</keyword>
<name>A0A1Y1Y8X1_9FUNG</name>
<dbReference type="InParanoid" id="A0A1Y1Y8X1"/>
<gene>
    <name evidence="3" type="ORF">K493DRAFT_315464</name>
</gene>